<name>A0A8H6K5X1_9PEZI</name>
<organism evidence="1 2">
    <name type="scientific">Colletotrichum plurivorum</name>
    <dbReference type="NCBI Taxonomy" id="2175906"/>
    <lineage>
        <taxon>Eukaryota</taxon>
        <taxon>Fungi</taxon>
        <taxon>Dikarya</taxon>
        <taxon>Ascomycota</taxon>
        <taxon>Pezizomycotina</taxon>
        <taxon>Sordariomycetes</taxon>
        <taxon>Hypocreomycetidae</taxon>
        <taxon>Glomerellales</taxon>
        <taxon>Glomerellaceae</taxon>
        <taxon>Colletotrichum</taxon>
        <taxon>Colletotrichum orchidearum species complex</taxon>
    </lineage>
</organism>
<accession>A0A8H6K5X1</accession>
<gene>
    <name evidence="1" type="ORF">CPLU01_10357</name>
</gene>
<evidence type="ECO:0000313" key="1">
    <source>
        <dbReference type="EMBL" id="KAF6825313.1"/>
    </source>
</evidence>
<dbReference type="Proteomes" id="UP000654918">
    <property type="component" value="Unassembled WGS sequence"/>
</dbReference>
<reference evidence="1" key="1">
    <citation type="journal article" date="2020" name="Phytopathology">
        <title>Genome Sequence Resources of Colletotrichum truncatum, C. plurivorum, C. musicola, and C. sojae: Four Species Pathogenic to Soybean (Glycine max).</title>
        <authorList>
            <person name="Rogerio F."/>
            <person name="Boufleur T.R."/>
            <person name="Ciampi-Guillardi M."/>
            <person name="Sukno S.A."/>
            <person name="Thon M.R."/>
            <person name="Massola Junior N.S."/>
            <person name="Baroncelli R."/>
        </authorList>
    </citation>
    <scope>NUCLEOTIDE SEQUENCE</scope>
    <source>
        <strain evidence="1">LFN00145</strain>
    </source>
</reference>
<protein>
    <submittedName>
        <fullName evidence="1">Uncharacterized protein</fullName>
    </submittedName>
</protein>
<keyword evidence="2" id="KW-1185">Reference proteome</keyword>
<sequence length="218" mass="22991">MYVPCAKEAQKLESNQSFGADTRSSVPMEMNGPGSGDFGDDLKTLTHSAVGAVFAMLHAQEGGFLLGLAADVPAGSQPTFDVACGSSYDENLAVSTPCTTTSEALDRTVRSGSGPAVVFRQQKASSTVNSQFDDSLSLFGRGGGGAVQRSSRVSLTSRPLAFPGSWESSERSLCPLKFTVLRRRGCGRDSVVPSGLDSSLFLLLESWEGWRARLPEAA</sequence>
<dbReference type="EMBL" id="WIGO01000176">
    <property type="protein sequence ID" value="KAF6825313.1"/>
    <property type="molecule type" value="Genomic_DNA"/>
</dbReference>
<evidence type="ECO:0000313" key="2">
    <source>
        <dbReference type="Proteomes" id="UP000654918"/>
    </source>
</evidence>
<dbReference type="AlphaFoldDB" id="A0A8H6K5X1"/>
<proteinExistence type="predicted"/>
<comment type="caution">
    <text evidence="1">The sequence shown here is derived from an EMBL/GenBank/DDBJ whole genome shotgun (WGS) entry which is preliminary data.</text>
</comment>